<dbReference type="EMBL" id="JAFHKK010000025">
    <property type="protein sequence ID" value="MBN2965127.1"/>
    <property type="molecule type" value="Genomic_DNA"/>
</dbReference>
<gene>
    <name evidence="1" type="ORF">JWV37_10065</name>
</gene>
<name>A0ABS2WTY3_9BACT</name>
<dbReference type="InterPro" id="IPR010319">
    <property type="entry name" value="Transglutaminase-like_Cys_pept"/>
</dbReference>
<reference evidence="1 2" key="2">
    <citation type="submission" date="2021-02" db="EMBL/GenBank/DDBJ databases">
        <title>Sulfurospirillum tamanensis sp. nov.</title>
        <authorList>
            <person name="Frolova A."/>
            <person name="Merkel A."/>
            <person name="Slobodkin A."/>
        </authorList>
    </citation>
    <scope>NUCLEOTIDE SEQUENCE [LARGE SCALE GENOMIC DNA]</scope>
    <source>
        <strain evidence="1 2">T05b</strain>
    </source>
</reference>
<accession>A0ABS2WTY3</accession>
<protein>
    <submittedName>
        <fullName evidence="1">Transglutaminase-like cysteine peptidase</fullName>
    </submittedName>
</protein>
<evidence type="ECO:0000313" key="2">
    <source>
        <dbReference type="Proteomes" id="UP000703590"/>
    </source>
</evidence>
<dbReference type="Gene3D" id="3.10.620.30">
    <property type="match status" value="1"/>
</dbReference>
<reference evidence="1 2" key="3">
    <citation type="submission" date="2021-02" db="EMBL/GenBank/DDBJ databases">
        <authorList>
            <person name="Merkel A.Y."/>
        </authorList>
    </citation>
    <scope>NUCLEOTIDE SEQUENCE [LARGE SCALE GENOMIC DNA]</scope>
    <source>
        <strain evidence="1 2">T05b</strain>
    </source>
</reference>
<proteinExistence type="predicted"/>
<dbReference type="Proteomes" id="UP000703590">
    <property type="component" value="Unassembled WGS sequence"/>
</dbReference>
<dbReference type="PANTHER" id="PTHR39327:SF1">
    <property type="entry name" value="BLR5470 PROTEIN"/>
    <property type="match status" value="1"/>
</dbReference>
<sequence>MKKRFVLATLTAATAAVLFSTSEFIIEGQMLEKVEKEYGFFAKNRALALVGMMNKAQGRDEHEKLEAVNDFFNKTPYGLDKDVWGVSDYWATRLEFIGKDKGDCEDYVIAKYFTLLELGIDPKKLFMGYVKYVPLNIAHMVLLYYETPRSEPLVLDNYNRKIFPASTRKDLIPVYSFSGSSLLDAKNVQLGKLLPASTRQKRAWDELKIIKKDQP</sequence>
<dbReference type="Pfam" id="PF06035">
    <property type="entry name" value="Peptidase_C93"/>
    <property type="match status" value="1"/>
</dbReference>
<keyword evidence="2" id="KW-1185">Reference proteome</keyword>
<comment type="caution">
    <text evidence="1">The sequence shown here is derived from an EMBL/GenBank/DDBJ whole genome shotgun (WGS) entry which is preliminary data.</text>
</comment>
<evidence type="ECO:0000313" key="1">
    <source>
        <dbReference type="EMBL" id="MBN2965127.1"/>
    </source>
</evidence>
<organism evidence="1 2">
    <name type="scientific">Sulfurospirillum tamanense</name>
    <dbReference type="NCBI Taxonomy" id="2813362"/>
    <lineage>
        <taxon>Bacteria</taxon>
        <taxon>Pseudomonadati</taxon>
        <taxon>Campylobacterota</taxon>
        <taxon>Epsilonproteobacteria</taxon>
        <taxon>Campylobacterales</taxon>
        <taxon>Sulfurospirillaceae</taxon>
        <taxon>Sulfurospirillum</taxon>
    </lineage>
</organism>
<dbReference type="RefSeq" id="WP_205459675.1">
    <property type="nucleotide sequence ID" value="NZ_JAFHKK010000025.1"/>
</dbReference>
<reference evidence="2" key="1">
    <citation type="submission" date="2021-02" db="EMBL/GenBank/DDBJ databases">
        <title>Sulfurospirillum tamanensis sp. nov.</title>
        <authorList>
            <person name="Merkel A.Y."/>
        </authorList>
    </citation>
    <scope>NUCLEOTIDE SEQUENCE [LARGE SCALE GENOMIC DNA]</scope>
    <source>
        <strain evidence="2">T05b</strain>
    </source>
</reference>
<dbReference type="PANTHER" id="PTHR39327">
    <property type="match status" value="1"/>
</dbReference>